<evidence type="ECO:0000313" key="4">
    <source>
        <dbReference type="Proteomes" id="UP000193920"/>
    </source>
</evidence>
<gene>
    <name evidence="3" type="ORF">LY90DRAFT_674891</name>
</gene>
<dbReference type="Proteomes" id="UP000193920">
    <property type="component" value="Unassembled WGS sequence"/>
</dbReference>
<protein>
    <submittedName>
        <fullName evidence="3">Uncharacterized protein</fullName>
    </submittedName>
</protein>
<dbReference type="AlphaFoldDB" id="A0A1Y2AS75"/>
<feature type="compositionally biased region" description="Polar residues" evidence="1">
    <location>
        <begin position="470"/>
        <end position="491"/>
    </location>
</feature>
<reference evidence="3 4" key="1">
    <citation type="submission" date="2016-08" db="EMBL/GenBank/DDBJ databases">
        <title>A Parts List for Fungal Cellulosomes Revealed by Comparative Genomics.</title>
        <authorList>
            <consortium name="DOE Joint Genome Institute"/>
            <person name="Haitjema C.H."/>
            <person name="Gilmore S.P."/>
            <person name="Henske J.K."/>
            <person name="Solomon K.V."/>
            <person name="De Groot R."/>
            <person name="Kuo A."/>
            <person name="Mondo S.J."/>
            <person name="Salamov A.A."/>
            <person name="Labutti K."/>
            <person name="Zhao Z."/>
            <person name="Chiniquy J."/>
            <person name="Barry K."/>
            <person name="Brewer H.M."/>
            <person name="Purvine S.O."/>
            <person name="Wright A.T."/>
            <person name="Boxma B."/>
            <person name="Van Alen T."/>
            <person name="Hackstein J.H."/>
            <person name="Baker S.E."/>
            <person name="Grigoriev I.V."/>
            <person name="O'Malley M.A."/>
        </authorList>
    </citation>
    <scope>NUCLEOTIDE SEQUENCE [LARGE SCALE GENOMIC DNA]</scope>
    <source>
        <strain evidence="3 4">G1</strain>
    </source>
</reference>
<feature type="compositionally biased region" description="Basic residues" evidence="1">
    <location>
        <begin position="342"/>
        <end position="351"/>
    </location>
</feature>
<keyword evidence="2" id="KW-0472">Membrane</keyword>
<proteinExistence type="predicted"/>
<feature type="compositionally biased region" description="Basic and acidic residues" evidence="1">
    <location>
        <begin position="384"/>
        <end position="393"/>
    </location>
</feature>
<feature type="region of interest" description="Disordered" evidence="1">
    <location>
        <begin position="321"/>
        <end position="491"/>
    </location>
</feature>
<feature type="compositionally biased region" description="Basic and acidic residues" evidence="1">
    <location>
        <begin position="329"/>
        <end position="341"/>
    </location>
</feature>
<evidence type="ECO:0000256" key="2">
    <source>
        <dbReference type="SAM" id="Phobius"/>
    </source>
</evidence>
<name>A0A1Y2AS75_9FUNG</name>
<feature type="compositionally biased region" description="Polar residues" evidence="1">
    <location>
        <begin position="401"/>
        <end position="436"/>
    </location>
</feature>
<feature type="compositionally biased region" description="Polar residues" evidence="1">
    <location>
        <begin position="13"/>
        <end position="22"/>
    </location>
</feature>
<keyword evidence="2" id="KW-0812">Transmembrane</keyword>
<feature type="compositionally biased region" description="Polar residues" evidence="1">
    <location>
        <begin position="362"/>
        <end position="378"/>
    </location>
</feature>
<feature type="transmembrane region" description="Helical" evidence="2">
    <location>
        <begin position="124"/>
        <end position="145"/>
    </location>
</feature>
<organism evidence="3 4">
    <name type="scientific">Neocallimastix californiae</name>
    <dbReference type="NCBI Taxonomy" id="1754190"/>
    <lineage>
        <taxon>Eukaryota</taxon>
        <taxon>Fungi</taxon>
        <taxon>Fungi incertae sedis</taxon>
        <taxon>Chytridiomycota</taxon>
        <taxon>Chytridiomycota incertae sedis</taxon>
        <taxon>Neocallimastigomycetes</taxon>
        <taxon>Neocallimastigales</taxon>
        <taxon>Neocallimastigaceae</taxon>
        <taxon>Neocallimastix</taxon>
    </lineage>
</organism>
<keyword evidence="4" id="KW-1185">Reference proteome</keyword>
<feature type="compositionally biased region" description="Basic and acidic residues" evidence="1">
    <location>
        <begin position="352"/>
        <end position="361"/>
    </location>
</feature>
<comment type="caution">
    <text evidence="3">The sequence shown here is derived from an EMBL/GenBank/DDBJ whole genome shotgun (WGS) entry which is preliminary data.</text>
</comment>
<dbReference type="OrthoDB" id="10560284at2759"/>
<sequence>MNKKNINPAPENTRAQNIESQGVNTNNNEVQQNLNTEQTEIYGTGNANENYQTVQNTQNYPTSTTQTVQDEINIQNGNNNQDLPIYQGSSGGQSIGSINADSSDNAIVVTKSEDFSNKKVSKDLLIVVFLSAIGLYLIVSIIIYFSSYIIKSKNDDIVEEFIVETQKDKKKEENQFFMDPAIHKTPAIKQALDLNEEFKLNLKDDYDNIWEKNAAPKNEIKIHVDKNNYPITTPIIASPMINSPLTKNSPSPMISSPLQKNASPLISNDTGFSPPAVNYGIQKHEIEESQRMEYGHHTTNSTSSSVASETQLLSEEQKKINEDFNNEIDEFRPRTTSENRKHEKPRNYHRPPRSENEDKLRNNNSGSSNVHQFNNGPSSPHIKFSVERVDSGSRKQFAPPSGSSSNNNIRNPNMRSPNMRSPNMRSPNMRSPNMRSPNMRERSNPDLSNPHSRPIQPPTSRTPRLREGNSNEYVSGSRTPNLRTQGTPKMH</sequence>
<feature type="region of interest" description="Disordered" evidence="1">
    <location>
        <begin position="1"/>
        <end position="26"/>
    </location>
</feature>
<keyword evidence="2" id="KW-1133">Transmembrane helix</keyword>
<dbReference type="EMBL" id="MCOG01000212">
    <property type="protein sequence ID" value="ORY25429.1"/>
    <property type="molecule type" value="Genomic_DNA"/>
</dbReference>
<accession>A0A1Y2AS75</accession>
<evidence type="ECO:0000256" key="1">
    <source>
        <dbReference type="SAM" id="MobiDB-lite"/>
    </source>
</evidence>
<evidence type="ECO:0000313" key="3">
    <source>
        <dbReference type="EMBL" id="ORY25429.1"/>
    </source>
</evidence>